<protein>
    <submittedName>
        <fullName evidence="1">Uncharacterized protein</fullName>
    </submittedName>
</protein>
<name>A0A645HTS2_9ZZZZ</name>
<accession>A0A645HTS2</accession>
<sequence length="62" mass="6647">MPSAHAIFTAISLTPKECCTFDENSTIRKATGSTQRAATAIVQLIKNMLIATKIVETIAPIN</sequence>
<gene>
    <name evidence="1" type="ORF">SDC9_189924</name>
</gene>
<organism evidence="1">
    <name type="scientific">bioreactor metagenome</name>
    <dbReference type="NCBI Taxonomy" id="1076179"/>
    <lineage>
        <taxon>unclassified sequences</taxon>
        <taxon>metagenomes</taxon>
        <taxon>ecological metagenomes</taxon>
    </lineage>
</organism>
<reference evidence="1" key="1">
    <citation type="submission" date="2019-08" db="EMBL/GenBank/DDBJ databases">
        <authorList>
            <person name="Kucharzyk K."/>
            <person name="Murdoch R.W."/>
            <person name="Higgins S."/>
            <person name="Loffler F."/>
        </authorList>
    </citation>
    <scope>NUCLEOTIDE SEQUENCE</scope>
</reference>
<dbReference type="EMBL" id="VSSQ01100075">
    <property type="protein sequence ID" value="MPN42367.1"/>
    <property type="molecule type" value="Genomic_DNA"/>
</dbReference>
<comment type="caution">
    <text evidence="1">The sequence shown here is derived from an EMBL/GenBank/DDBJ whole genome shotgun (WGS) entry which is preliminary data.</text>
</comment>
<proteinExistence type="predicted"/>
<dbReference type="AlphaFoldDB" id="A0A645HTS2"/>
<evidence type="ECO:0000313" key="1">
    <source>
        <dbReference type="EMBL" id="MPN42367.1"/>
    </source>
</evidence>